<sequence>MAKAQLELKLARNVGDNKKSLFNYINSNRQYRNVISPFQDEDGHLTNWDKDKAGKFNAVFASVFNMDDRPRGSQSLELEDHDCENDQLPVDPEIVQDLLLPLDPYKSMGMYKIHPRILKSWLVIAKPLLMILEQSWESRNVPADWKLANIVPVFKKGKQNSGNYKPVSLTSVPGKLMKVILESIEKLLKETQSSVTARTAS</sequence>
<comment type="caution">
    <text evidence="1">The sequence shown here is derived from an EMBL/GenBank/DDBJ whole genome shotgun (WGS) entry which is preliminary data.</text>
</comment>
<accession>A0ABQ9CSI0</accession>
<dbReference type="PANTHER" id="PTHR33395">
    <property type="entry name" value="TRANSCRIPTASE, PUTATIVE-RELATED-RELATED"/>
    <property type="match status" value="1"/>
</dbReference>
<name>A0ABQ9CSI0_9PASS</name>
<evidence type="ECO:0000313" key="2">
    <source>
        <dbReference type="Proteomes" id="UP001145742"/>
    </source>
</evidence>
<reference evidence="1" key="1">
    <citation type="submission" date="2019-10" db="EMBL/GenBank/DDBJ databases">
        <authorList>
            <person name="Soares A.E.R."/>
            <person name="Aleixo A."/>
            <person name="Schneider P."/>
            <person name="Miyaki C.Y."/>
            <person name="Schneider M.P."/>
            <person name="Mello C."/>
            <person name="Vasconcelos A.T.R."/>
        </authorList>
    </citation>
    <scope>NUCLEOTIDE SEQUENCE</scope>
    <source>
        <tissue evidence="1">Muscle</tissue>
    </source>
</reference>
<dbReference type="Proteomes" id="UP001145742">
    <property type="component" value="Unassembled WGS sequence"/>
</dbReference>
<proteinExistence type="predicted"/>
<organism evidence="1 2">
    <name type="scientific">Willisornis vidua</name>
    <name type="common">Xingu scale-backed antbird</name>
    <dbReference type="NCBI Taxonomy" id="1566151"/>
    <lineage>
        <taxon>Eukaryota</taxon>
        <taxon>Metazoa</taxon>
        <taxon>Chordata</taxon>
        <taxon>Craniata</taxon>
        <taxon>Vertebrata</taxon>
        <taxon>Euteleostomi</taxon>
        <taxon>Archelosauria</taxon>
        <taxon>Archosauria</taxon>
        <taxon>Dinosauria</taxon>
        <taxon>Saurischia</taxon>
        <taxon>Theropoda</taxon>
        <taxon>Coelurosauria</taxon>
        <taxon>Aves</taxon>
        <taxon>Neognathae</taxon>
        <taxon>Neoaves</taxon>
        <taxon>Telluraves</taxon>
        <taxon>Australaves</taxon>
        <taxon>Passeriformes</taxon>
        <taxon>Thamnophilidae</taxon>
        <taxon>Willisornis</taxon>
    </lineage>
</organism>
<keyword evidence="2" id="KW-1185">Reference proteome</keyword>
<protein>
    <recommendedName>
        <fullName evidence="3">RNA-directed DNA polymerase from mobile element jockey</fullName>
    </recommendedName>
</protein>
<evidence type="ECO:0000313" key="1">
    <source>
        <dbReference type="EMBL" id="KAJ7408401.1"/>
    </source>
</evidence>
<dbReference type="EMBL" id="WHWB01034543">
    <property type="protein sequence ID" value="KAJ7408401.1"/>
    <property type="molecule type" value="Genomic_DNA"/>
</dbReference>
<gene>
    <name evidence="1" type="ORF">WISP_121091</name>
</gene>
<evidence type="ECO:0008006" key="3">
    <source>
        <dbReference type="Google" id="ProtNLM"/>
    </source>
</evidence>
<dbReference type="PANTHER" id="PTHR33395:SF22">
    <property type="entry name" value="REVERSE TRANSCRIPTASE DOMAIN-CONTAINING PROTEIN"/>
    <property type="match status" value="1"/>
</dbReference>